<dbReference type="EMBL" id="NMUH01000534">
    <property type="protein sequence ID" value="MQL80925.1"/>
    <property type="molecule type" value="Genomic_DNA"/>
</dbReference>
<dbReference type="Proteomes" id="UP000652761">
    <property type="component" value="Unassembled WGS sequence"/>
</dbReference>
<comment type="caution">
    <text evidence="2">The sequence shown here is derived from an EMBL/GenBank/DDBJ whole genome shotgun (WGS) entry which is preliminary data.</text>
</comment>
<name>A0A843UBP3_COLES</name>
<reference evidence="2" key="1">
    <citation type="submission" date="2017-07" db="EMBL/GenBank/DDBJ databases">
        <title>Taro Niue Genome Assembly and Annotation.</title>
        <authorList>
            <person name="Atibalentja N."/>
            <person name="Keating K."/>
            <person name="Fields C.J."/>
        </authorList>
    </citation>
    <scope>NUCLEOTIDE SEQUENCE</scope>
    <source>
        <strain evidence="2">Niue_2</strain>
        <tissue evidence="2">Leaf</tissue>
    </source>
</reference>
<dbReference type="PANTHER" id="PTHR47346:SF1">
    <property type="entry name" value="GPI INOSITOL-DEACYLASE"/>
    <property type="match status" value="1"/>
</dbReference>
<feature type="non-terminal residue" evidence="2">
    <location>
        <position position="252"/>
    </location>
</feature>
<gene>
    <name evidence="2" type="ORF">Taro_013366</name>
</gene>
<dbReference type="PANTHER" id="PTHR47346">
    <property type="entry name" value="HYDROLASES, ACTING ON ESTER BOND"/>
    <property type="match status" value="1"/>
</dbReference>
<evidence type="ECO:0000313" key="3">
    <source>
        <dbReference type="Proteomes" id="UP000652761"/>
    </source>
</evidence>
<dbReference type="OrthoDB" id="1677576at2759"/>
<feature type="region of interest" description="Disordered" evidence="1">
    <location>
        <begin position="1"/>
        <end position="79"/>
    </location>
</feature>
<feature type="non-terminal residue" evidence="2">
    <location>
        <position position="1"/>
    </location>
</feature>
<feature type="compositionally biased region" description="Basic and acidic residues" evidence="1">
    <location>
        <begin position="1"/>
        <end position="14"/>
    </location>
</feature>
<proteinExistence type="predicted"/>
<dbReference type="AlphaFoldDB" id="A0A843UBP3"/>
<evidence type="ECO:0000256" key="1">
    <source>
        <dbReference type="SAM" id="MobiDB-lite"/>
    </source>
</evidence>
<keyword evidence="3" id="KW-1185">Reference proteome</keyword>
<sequence length="252" mass="27458">EIKTQRETERGDRWKSHRAVGPTCEPRWDSHRAQHPGGIPTGPQSTLGFKNSGIGIGSVGPKPIRPGDPDPGSAEPGRARLSQGWVDRPIIQTVSGRPPPAASMAVGQFFDPKEGEVELSPALLLRAIYNEEVELANPYKRCDHLWSVSEVSEGPPLERSLWLVVWESLTSTGSSFLDIFAMSTTYESTSHMRGAEFSTLLTGSSLLMTAPDLHSLQMTMGRLLSAASLEAVFSKIINEEGHCQIITITVEL</sequence>
<organism evidence="2 3">
    <name type="scientific">Colocasia esculenta</name>
    <name type="common">Wild taro</name>
    <name type="synonym">Arum esculentum</name>
    <dbReference type="NCBI Taxonomy" id="4460"/>
    <lineage>
        <taxon>Eukaryota</taxon>
        <taxon>Viridiplantae</taxon>
        <taxon>Streptophyta</taxon>
        <taxon>Embryophyta</taxon>
        <taxon>Tracheophyta</taxon>
        <taxon>Spermatophyta</taxon>
        <taxon>Magnoliopsida</taxon>
        <taxon>Liliopsida</taxon>
        <taxon>Araceae</taxon>
        <taxon>Aroideae</taxon>
        <taxon>Colocasieae</taxon>
        <taxon>Colocasia</taxon>
    </lineage>
</organism>
<protein>
    <submittedName>
        <fullName evidence="2">Uncharacterized protein</fullName>
    </submittedName>
</protein>
<accession>A0A843UBP3</accession>
<evidence type="ECO:0000313" key="2">
    <source>
        <dbReference type="EMBL" id="MQL80925.1"/>
    </source>
</evidence>